<evidence type="ECO:0000313" key="3">
    <source>
        <dbReference type="Proteomes" id="UP001066276"/>
    </source>
</evidence>
<evidence type="ECO:0000256" key="1">
    <source>
        <dbReference type="SAM" id="MobiDB-lite"/>
    </source>
</evidence>
<proteinExistence type="predicted"/>
<dbReference type="Proteomes" id="UP001066276">
    <property type="component" value="Chromosome 2_1"/>
</dbReference>
<sequence length="211" mass="22825">MQGGKKQKQKKRDDTHTINAGGSGGCSHLLHARHTNGGTGNSAPQPQRGSYRQRRRRKCRRLTLYESAALSPEVRALAWGCSIGATEVRDTVLTCRRKRRGVPAVVTDPGGVPCKREGPLGQEGEPRSASPALCPACCVEEKVLRARKVSPAREPRSVRALLEKHHAAGGECSETRVNVAEQRQPEALLALRLIEAEREVNEGGGVCPSTK</sequence>
<accession>A0AAV7VM25</accession>
<feature type="region of interest" description="Disordered" evidence="1">
    <location>
        <begin position="1"/>
        <end position="56"/>
    </location>
</feature>
<comment type="caution">
    <text evidence="2">The sequence shown here is derived from an EMBL/GenBank/DDBJ whole genome shotgun (WGS) entry which is preliminary data.</text>
</comment>
<feature type="compositionally biased region" description="Basic residues" evidence="1">
    <location>
        <begin position="1"/>
        <end position="10"/>
    </location>
</feature>
<dbReference type="PROSITE" id="PS51257">
    <property type="entry name" value="PROKAR_LIPOPROTEIN"/>
    <property type="match status" value="1"/>
</dbReference>
<protein>
    <submittedName>
        <fullName evidence="2">Uncharacterized protein</fullName>
    </submittedName>
</protein>
<evidence type="ECO:0000313" key="2">
    <source>
        <dbReference type="EMBL" id="KAJ1201227.1"/>
    </source>
</evidence>
<keyword evidence="3" id="KW-1185">Reference proteome</keyword>
<dbReference type="EMBL" id="JANPWB010000003">
    <property type="protein sequence ID" value="KAJ1201227.1"/>
    <property type="molecule type" value="Genomic_DNA"/>
</dbReference>
<reference evidence="2" key="1">
    <citation type="journal article" date="2022" name="bioRxiv">
        <title>Sequencing and chromosome-scale assembly of the giantPleurodeles waltlgenome.</title>
        <authorList>
            <person name="Brown T."/>
            <person name="Elewa A."/>
            <person name="Iarovenko S."/>
            <person name="Subramanian E."/>
            <person name="Araus A.J."/>
            <person name="Petzold A."/>
            <person name="Susuki M."/>
            <person name="Suzuki K.-i.T."/>
            <person name="Hayashi T."/>
            <person name="Toyoda A."/>
            <person name="Oliveira C."/>
            <person name="Osipova E."/>
            <person name="Leigh N.D."/>
            <person name="Simon A."/>
            <person name="Yun M.H."/>
        </authorList>
    </citation>
    <scope>NUCLEOTIDE SEQUENCE</scope>
    <source>
        <strain evidence="2">20211129_DDA</strain>
        <tissue evidence="2">Liver</tissue>
    </source>
</reference>
<dbReference type="AlphaFoldDB" id="A0AAV7VM25"/>
<organism evidence="2 3">
    <name type="scientific">Pleurodeles waltl</name>
    <name type="common">Iberian ribbed newt</name>
    <dbReference type="NCBI Taxonomy" id="8319"/>
    <lineage>
        <taxon>Eukaryota</taxon>
        <taxon>Metazoa</taxon>
        <taxon>Chordata</taxon>
        <taxon>Craniata</taxon>
        <taxon>Vertebrata</taxon>
        <taxon>Euteleostomi</taxon>
        <taxon>Amphibia</taxon>
        <taxon>Batrachia</taxon>
        <taxon>Caudata</taxon>
        <taxon>Salamandroidea</taxon>
        <taxon>Salamandridae</taxon>
        <taxon>Pleurodelinae</taxon>
        <taxon>Pleurodeles</taxon>
    </lineage>
</organism>
<name>A0AAV7VM25_PLEWA</name>
<gene>
    <name evidence="2" type="ORF">NDU88_005041</name>
</gene>